<name>F2S0M7_TRIT1</name>
<organism evidence="1 2">
    <name type="scientific">Trichophyton tonsurans (strain CBS 112818)</name>
    <name type="common">Scalp ringworm fungus</name>
    <dbReference type="NCBI Taxonomy" id="647933"/>
    <lineage>
        <taxon>Eukaryota</taxon>
        <taxon>Fungi</taxon>
        <taxon>Dikarya</taxon>
        <taxon>Ascomycota</taxon>
        <taxon>Pezizomycotina</taxon>
        <taxon>Eurotiomycetes</taxon>
        <taxon>Eurotiomycetidae</taxon>
        <taxon>Onygenales</taxon>
        <taxon>Arthrodermataceae</taxon>
        <taxon>Trichophyton</taxon>
    </lineage>
</organism>
<gene>
    <name evidence="1" type="ORF">TESG_08482</name>
</gene>
<keyword evidence="2" id="KW-1185">Reference proteome</keyword>
<evidence type="ECO:0000313" key="2">
    <source>
        <dbReference type="Proteomes" id="UP000009172"/>
    </source>
</evidence>
<evidence type="ECO:0000313" key="1">
    <source>
        <dbReference type="EMBL" id="EGD97126.1"/>
    </source>
</evidence>
<dbReference type="EMBL" id="GG698499">
    <property type="protein sequence ID" value="EGD97126.1"/>
    <property type="molecule type" value="Genomic_DNA"/>
</dbReference>
<reference evidence="2" key="1">
    <citation type="journal article" date="2012" name="MBio">
        <title>Comparative genome analysis of Trichophyton rubrum and related dermatophytes reveals candidate genes involved in infection.</title>
        <authorList>
            <person name="Martinez D.A."/>
            <person name="Oliver B.G."/>
            <person name="Graeser Y."/>
            <person name="Goldberg J.M."/>
            <person name="Li W."/>
            <person name="Martinez-Rossi N.M."/>
            <person name="Monod M."/>
            <person name="Shelest E."/>
            <person name="Barton R.C."/>
            <person name="Birch E."/>
            <person name="Brakhage A.A."/>
            <person name="Chen Z."/>
            <person name="Gurr S.J."/>
            <person name="Heiman D."/>
            <person name="Heitman J."/>
            <person name="Kosti I."/>
            <person name="Rossi A."/>
            <person name="Saif S."/>
            <person name="Samalova M."/>
            <person name="Saunders C.W."/>
            <person name="Shea T."/>
            <person name="Summerbell R.C."/>
            <person name="Xu J."/>
            <person name="Young S."/>
            <person name="Zeng Q."/>
            <person name="Birren B.W."/>
            <person name="Cuomo C.A."/>
            <person name="White T.C."/>
        </authorList>
    </citation>
    <scope>NUCLEOTIDE SEQUENCE [LARGE SCALE GENOMIC DNA]</scope>
    <source>
        <strain evidence="2">CBS 112818</strain>
    </source>
</reference>
<dbReference type="Proteomes" id="UP000009172">
    <property type="component" value="Unassembled WGS sequence"/>
</dbReference>
<dbReference type="HOGENOM" id="CLU_2869269_0_0_1"/>
<dbReference type="AlphaFoldDB" id="F2S0M7"/>
<accession>F2S0M7</accession>
<sequence>MSTGQQREARKKGHFSAHAHVHLYGTLWKYIAGYGVYGGVNCELPLPLPTGWPDALDREKGSTE</sequence>
<proteinExistence type="predicted"/>
<protein>
    <submittedName>
        <fullName evidence="1">Uncharacterized protein</fullName>
    </submittedName>
</protein>